<feature type="compositionally biased region" description="Acidic residues" evidence="10">
    <location>
        <begin position="144"/>
        <end position="155"/>
    </location>
</feature>
<evidence type="ECO:0000313" key="12">
    <source>
        <dbReference type="EMBL" id="KAK2725642.1"/>
    </source>
</evidence>
<dbReference type="Pfam" id="PF01189">
    <property type="entry name" value="Methyltr_RsmB-F"/>
    <property type="match status" value="1"/>
</dbReference>
<comment type="caution">
    <text evidence="12">The sequence shown here is derived from an EMBL/GenBank/DDBJ whole genome shotgun (WGS) entry which is preliminary data.</text>
</comment>
<dbReference type="Pfam" id="PF22458">
    <property type="entry name" value="RsmF-B_ferredox"/>
    <property type="match status" value="1"/>
</dbReference>
<sequence length="684" mass="77514">TIYSCCCSWFVNMGRKVNYEEKQKRGPGRKTKKQKPPKLADIVKDETPKELGRRAKKRAAQRAEKLLKKKSIVKVSKKNNAEQQEIPSDIKRAKKHKKNQEYDSDDISQNDKVDEETHQLFSSDSEEEASIQEEDDAYMKDDFGSEDEEQSDEELPIEKQSKKIRQQKIEDEKLAEQELQLNIQQVEKFHLPNGEELEKESQLPPDLSIINMRIKDILVVLSDLKNRREEGKDRQEYIERLRQDLCTYYGYNEYLMEQIMNIFPHGEVIEFLEANEVPRPMTIRVNTLKTRRRDLAQVLINRGVNLDPLGAWTKVGLVVYSSQVPVGATPEYLAGHYILQGASSFLPIMALAPQEKERVLDMSSAPGGKTSHIAALMKNTGVIFANDASAERAKAVVGNLHRLGVANAVVCSYDGRKMPKVVKGFDRVLLDAPCSGTGVISKDQSAKASKEEKDILKCAHLQKELILAAIDCLDADSKTGGYMVYSTCSILPEENEDVINYALKMRHIQLVPTGLDFGRDGFTRYKHHKFHPSLSLTRRFYPHLTNMDGFFVAKIKKLSNNVKSVVKKEEEEEILENDGAEAIDGVTKAETSKGSKKENMTRDENLVGKKKKQKGNKNLLVNGNAKVSTLGSTFLRKASKKEKSGENGKISHPKPSLKKKMKSNRSNNKFKKPHPKRDQKEKKK</sequence>
<evidence type="ECO:0000256" key="3">
    <source>
        <dbReference type="ARBA" id="ARBA00022517"/>
    </source>
</evidence>
<gene>
    <name evidence="12" type="ORF">QYM36_000221</name>
</gene>
<dbReference type="Gene3D" id="3.40.50.150">
    <property type="entry name" value="Vaccinia Virus protein VP39"/>
    <property type="match status" value="1"/>
</dbReference>
<feature type="binding site" evidence="9">
    <location>
        <begin position="363"/>
        <end position="369"/>
    </location>
    <ligand>
        <name>S-adenosyl-L-methionine</name>
        <dbReference type="ChEBI" id="CHEBI:59789"/>
    </ligand>
</feature>
<keyword evidence="7 9" id="KW-0694">RNA-binding</keyword>
<dbReference type="GO" id="GO:0009383">
    <property type="term" value="F:rRNA (cytosine-C5-)-methyltransferase activity"/>
    <property type="evidence" value="ECO:0007669"/>
    <property type="project" value="TreeGrafter"/>
</dbReference>
<dbReference type="PANTHER" id="PTHR22807">
    <property type="entry name" value="NOP2 YEAST -RELATED NOL1/NOP2/FMU SUN DOMAIN-CONTAINING"/>
    <property type="match status" value="1"/>
</dbReference>
<dbReference type="Proteomes" id="UP001187531">
    <property type="component" value="Unassembled WGS sequence"/>
</dbReference>
<dbReference type="InterPro" id="IPR029063">
    <property type="entry name" value="SAM-dependent_MTases_sf"/>
</dbReference>
<dbReference type="GO" id="GO:0070475">
    <property type="term" value="P:rRNA base methylation"/>
    <property type="evidence" value="ECO:0007669"/>
    <property type="project" value="TreeGrafter"/>
</dbReference>
<feature type="compositionally biased region" description="Basic and acidic residues" evidence="10">
    <location>
        <begin position="590"/>
        <end position="607"/>
    </location>
</feature>
<feature type="binding site" evidence="9">
    <location>
        <position position="431"/>
    </location>
    <ligand>
        <name>S-adenosyl-L-methionine</name>
        <dbReference type="ChEBI" id="CHEBI:59789"/>
    </ligand>
</feature>
<dbReference type="GO" id="GO:0005730">
    <property type="term" value="C:nucleolus"/>
    <property type="evidence" value="ECO:0007669"/>
    <property type="project" value="UniProtKB-SubCell"/>
</dbReference>
<dbReference type="InterPro" id="IPR023273">
    <property type="entry name" value="RCMT_NOP2"/>
</dbReference>
<dbReference type="FunFam" id="3.30.70.1170:FF:000001">
    <property type="entry name" value="Ribosomal RNA methyltransferase Nop2"/>
    <property type="match status" value="1"/>
</dbReference>
<dbReference type="InterPro" id="IPR054728">
    <property type="entry name" value="RsmB-like_ferredoxin"/>
</dbReference>
<feature type="compositionally biased region" description="Basic and acidic residues" evidence="10">
    <location>
        <begin position="109"/>
        <end position="118"/>
    </location>
</feature>
<reference evidence="12" key="1">
    <citation type="submission" date="2023-07" db="EMBL/GenBank/DDBJ databases">
        <title>Chromosome-level genome assembly of Artemia franciscana.</title>
        <authorList>
            <person name="Jo E."/>
        </authorList>
    </citation>
    <scope>NUCLEOTIDE SEQUENCE</scope>
    <source>
        <tissue evidence="12">Whole body</tissue>
    </source>
</reference>
<protein>
    <recommendedName>
        <fullName evidence="11">SAM-dependent MTase RsmB/NOP-type domain-containing protein</fullName>
    </recommendedName>
</protein>
<name>A0AA88IRU5_ARTSF</name>
<dbReference type="AlphaFoldDB" id="A0AA88IRU5"/>
<evidence type="ECO:0000256" key="10">
    <source>
        <dbReference type="SAM" id="MobiDB-lite"/>
    </source>
</evidence>
<evidence type="ECO:0000256" key="5">
    <source>
        <dbReference type="ARBA" id="ARBA00022679"/>
    </source>
</evidence>
<dbReference type="PROSITE" id="PS01153">
    <property type="entry name" value="NOL1_NOP2_SUN"/>
    <property type="match status" value="1"/>
</dbReference>
<dbReference type="InterPro" id="IPR011023">
    <property type="entry name" value="Nop2p"/>
</dbReference>
<evidence type="ECO:0000256" key="8">
    <source>
        <dbReference type="ARBA" id="ARBA00023242"/>
    </source>
</evidence>
<feature type="non-terminal residue" evidence="12">
    <location>
        <position position="684"/>
    </location>
</feature>
<evidence type="ECO:0000256" key="4">
    <source>
        <dbReference type="ARBA" id="ARBA00022603"/>
    </source>
</evidence>
<feature type="domain" description="SAM-dependent MTase RsmB/NOP-type" evidence="11">
    <location>
        <begin position="271"/>
        <end position="558"/>
    </location>
</feature>
<feature type="compositionally biased region" description="Acidic residues" evidence="10">
    <location>
        <begin position="124"/>
        <end position="136"/>
    </location>
</feature>
<feature type="region of interest" description="Disordered" evidence="10">
    <location>
        <begin position="585"/>
        <end position="684"/>
    </location>
</feature>
<feature type="compositionally biased region" description="Low complexity" evidence="10">
    <location>
        <begin position="616"/>
        <end position="627"/>
    </location>
</feature>
<comment type="similarity">
    <text evidence="2 9">Belongs to the class I-like SAM-binding methyltransferase superfamily. RsmB/NOP family.</text>
</comment>
<dbReference type="GO" id="GO:0003723">
    <property type="term" value="F:RNA binding"/>
    <property type="evidence" value="ECO:0007669"/>
    <property type="project" value="UniProtKB-UniRule"/>
</dbReference>
<dbReference type="NCBIfam" id="TIGR00446">
    <property type="entry name" value="nop2p"/>
    <property type="match status" value="1"/>
</dbReference>
<dbReference type="PROSITE" id="PS51686">
    <property type="entry name" value="SAM_MT_RSMB_NOP"/>
    <property type="match status" value="1"/>
</dbReference>
<feature type="compositionally biased region" description="Basic residues" evidence="10">
    <location>
        <begin position="67"/>
        <end position="77"/>
    </location>
</feature>
<keyword evidence="6 9" id="KW-0949">S-adenosyl-L-methionine</keyword>
<accession>A0AA88IRU5</accession>
<keyword evidence="8" id="KW-0539">Nucleus</keyword>
<feature type="compositionally biased region" description="Basic residues" evidence="10">
    <location>
        <begin position="25"/>
        <end position="36"/>
    </location>
</feature>
<evidence type="ECO:0000259" key="11">
    <source>
        <dbReference type="PROSITE" id="PS51686"/>
    </source>
</evidence>
<dbReference type="EMBL" id="JAVRJZ010000002">
    <property type="protein sequence ID" value="KAK2725642.1"/>
    <property type="molecule type" value="Genomic_DNA"/>
</dbReference>
<feature type="region of interest" description="Disordered" evidence="10">
    <location>
        <begin position="20"/>
        <end position="164"/>
    </location>
</feature>
<keyword evidence="3" id="KW-0690">Ribosome biogenesis</keyword>
<dbReference type="InterPro" id="IPR049560">
    <property type="entry name" value="MeTrfase_RsmB-F_NOP2_cat"/>
</dbReference>
<keyword evidence="4 9" id="KW-0489">Methyltransferase</keyword>
<dbReference type="InterPro" id="IPR018314">
    <property type="entry name" value="RsmB/NOL1/NOP2-like_CS"/>
</dbReference>
<evidence type="ECO:0000256" key="2">
    <source>
        <dbReference type="ARBA" id="ARBA00007494"/>
    </source>
</evidence>
<proteinExistence type="inferred from homology"/>
<dbReference type="PANTHER" id="PTHR22807:SF30">
    <property type="entry name" value="28S RRNA (CYTOSINE(4447)-C(5))-METHYLTRANSFERASE-RELATED"/>
    <property type="match status" value="1"/>
</dbReference>
<comment type="subcellular location">
    <subcellularLocation>
        <location evidence="1">Nucleus</location>
        <location evidence="1">Nucleolus</location>
    </subcellularLocation>
</comment>
<dbReference type="PRINTS" id="PR02012">
    <property type="entry name" value="RCMTNOP2"/>
</dbReference>
<evidence type="ECO:0000313" key="13">
    <source>
        <dbReference type="Proteomes" id="UP001187531"/>
    </source>
</evidence>
<organism evidence="12 13">
    <name type="scientific">Artemia franciscana</name>
    <name type="common">Brine shrimp</name>
    <name type="synonym">Artemia sanfranciscana</name>
    <dbReference type="NCBI Taxonomy" id="6661"/>
    <lineage>
        <taxon>Eukaryota</taxon>
        <taxon>Metazoa</taxon>
        <taxon>Ecdysozoa</taxon>
        <taxon>Arthropoda</taxon>
        <taxon>Crustacea</taxon>
        <taxon>Branchiopoda</taxon>
        <taxon>Anostraca</taxon>
        <taxon>Artemiidae</taxon>
        <taxon>Artemia</taxon>
    </lineage>
</organism>
<feature type="compositionally biased region" description="Basic and acidic residues" evidence="10">
    <location>
        <begin position="41"/>
        <end position="53"/>
    </location>
</feature>
<dbReference type="GO" id="GO:0000470">
    <property type="term" value="P:maturation of LSU-rRNA"/>
    <property type="evidence" value="ECO:0007669"/>
    <property type="project" value="TreeGrafter"/>
</dbReference>
<dbReference type="Gene3D" id="3.30.70.1170">
    <property type="entry name" value="Sun protein, domain 3"/>
    <property type="match status" value="1"/>
</dbReference>
<evidence type="ECO:0000256" key="6">
    <source>
        <dbReference type="ARBA" id="ARBA00022691"/>
    </source>
</evidence>
<evidence type="ECO:0000256" key="7">
    <source>
        <dbReference type="ARBA" id="ARBA00022884"/>
    </source>
</evidence>
<keyword evidence="13" id="KW-1185">Reference proteome</keyword>
<dbReference type="InterPro" id="IPR023267">
    <property type="entry name" value="RCMT"/>
</dbReference>
<keyword evidence="5 9" id="KW-0808">Transferase</keyword>
<evidence type="ECO:0000256" key="9">
    <source>
        <dbReference type="PROSITE-ProRule" id="PRU01023"/>
    </source>
</evidence>
<dbReference type="SUPFAM" id="SSF53335">
    <property type="entry name" value="S-adenosyl-L-methionine-dependent methyltransferases"/>
    <property type="match status" value="1"/>
</dbReference>
<evidence type="ECO:0000256" key="1">
    <source>
        <dbReference type="ARBA" id="ARBA00004604"/>
    </source>
</evidence>
<feature type="binding site" evidence="9">
    <location>
        <position position="414"/>
    </location>
    <ligand>
        <name>S-adenosyl-L-methionine</name>
        <dbReference type="ChEBI" id="CHEBI:59789"/>
    </ligand>
</feature>
<feature type="binding site" evidence="9">
    <location>
        <position position="387"/>
    </location>
    <ligand>
        <name>S-adenosyl-L-methionine</name>
        <dbReference type="ChEBI" id="CHEBI:59789"/>
    </ligand>
</feature>
<dbReference type="PRINTS" id="PR02008">
    <property type="entry name" value="RCMTFAMILY"/>
</dbReference>
<feature type="compositionally biased region" description="Basic residues" evidence="10">
    <location>
        <begin position="651"/>
        <end position="675"/>
    </location>
</feature>
<dbReference type="InterPro" id="IPR001678">
    <property type="entry name" value="MeTrfase_RsmB-F_NOP2_dom"/>
</dbReference>
<feature type="active site" description="Nucleophile" evidence="9">
    <location>
        <position position="488"/>
    </location>
</feature>